<comment type="caution">
    <text evidence="1">The sequence shown here is derived from an EMBL/GenBank/DDBJ whole genome shotgun (WGS) entry which is preliminary data.</text>
</comment>
<proteinExistence type="predicted"/>
<dbReference type="EMBL" id="JAEFDC010000028">
    <property type="protein sequence ID" value="MBI1648232.1"/>
    <property type="molecule type" value="Genomic_DNA"/>
</dbReference>
<evidence type="ECO:0000313" key="2">
    <source>
        <dbReference type="Proteomes" id="UP000641139"/>
    </source>
</evidence>
<accession>A0ABS0SRR1</accession>
<reference evidence="1 2" key="1">
    <citation type="journal article" date="2021" name="Int. J. Syst. Evol. Microbiol.">
        <title>Capnocytophaga periodontitidis sp. nov., isolated from subgingival plaque of periodontitis patient.</title>
        <authorList>
            <person name="Zhang Y."/>
            <person name="Qiao D."/>
            <person name="Shi W."/>
            <person name="Wu D."/>
            <person name="Cai M."/>
        </authorList>
    </citation>
    <scope>NUCLEOTIDE SEQUENCE [LARGE SCALE GENOMIC DNA]</scope>
    <source>
        <strain evidence="1 2">051621</strain>
    </source>
</reference>
<evidence type="ECO:0000313" key="1">
    <source>
        <dbReference type="EMBL" id="MBI1648232.1"/>
    </source>
</evidence>
<dbReference type="Proteomes" id="UP000641139">
    <property type="component" value="Unassembled WGS sequence"/>
</dbReference>
<protein>
    <submittedName>
        <fullName evidence="1">DUF4948 family protein</fullName>
    </submittedName>
</protein>
<dbReference type="InterPro" id="IPR032541">
    <property type="entry name" value="DUF4948"/>
</dbReference>
<sequence length="176" mass="20979">MRIPFLLLILILFVIKSCKSEVKDPTDREMINHFNKCKTDFEMIKQIIADDTISAFEYPPVLFEGKYKNIKDSIYFNQLNIDKKRELDSLLQNVQCSGIFVLSNNEIRFNYYSYGGIGWGIDKNFIYTKRNFKEINDVEICPPEIDMSERRYNSMKNCYLVKELGNNWYIELNYDR</sequence>
<keyword evidence="2" id="KW-1185">Reference proteome</keyword>
<name>A0ABS0SRR1_9FLAO</name>
<dbReference type="Pfam" id="PF16306">
    <property type="entry name" value="DUF4948"/>
    <property type="match status" value="1"/>
</dbReference>
<organism evidence="1 2">
    <name type="scientific">Capnocytophaga periodontitidis</name>
    <dbReference type="NCBI Taxonomy" id="2795027"/>
    <lineage>
        <taxon>Bacteria</taxon>
        <taxon>Pseudomonadati</taxon>
        <taxon>Bacteroidota</taxon>
        <taxon>Flavobacteriia</taxon>
        <taxon>Flavobacteriales</taxon>
        <taxon>Flavobacteriaceae</taxon>
        <taxon>Capnocytophaga</taxon>
    </lineage>
</organism>
<gene>
    <name evidence="1" type="ORF">I7X30_14360</name>
</gene>